<sequence>MDYAIIKIEDQKLISYNWESIPPEEEIIVFPRKELEETLLQVKEYLEKAAKDSEKSPKAKLNIKNRL</sequence>
<protein>
    <submittedName>
        <fullName evidence="1">Uncharacterized protein</fullName>
    </submittedName>
</protein>
<dbReference type="EMBL" id="CP058560">
    <property type="protein sequence ID" value="QUH24207.1"/>
    <property type="molecule type" value="Genomic_DNA"/>
</dbReference>
<dbReference type="GeneID" id="64821256"/>
<accession>A0A8T8K844</accession>
<keyword evidence="2" id="KW-1185">Reference proteome</keyword>
<name>A0A8T8K844_9EURY</name>
<reference evidence="1" key="1">
    <citation type="submission" date="2020-07" db="EMBL/GenBank/DDBJ databases">
        <title>Methanobacterium. sp. MethCan genome.</title>
        <authorList>
            <person name="Postec A."/>
            <person name="Quemeneur M."/>
        </authorList>
    </citation>
    <scope>NUCLEOTIDE SEQUENCE</scope>
    <source>
        <strain evidence="1">MethCAN</strain>
    </source>
</reference>
<dbReference type="AlphaFoldDB" id="A0A8T8K844"/>
<dbReference type="Proteomes" id="UP000681041">
    <property type="component" value="Chromosome"/>
</dbReference>
<gene>
    <name evidence="1" type="ORF">HYG87_10785</name>
</gene>
<dbReference type="RefSeq" id="WP_211533166.1">
    <property type="nucleotide sequence ID" value="NZ_CP058560.1"/>
</dbReference>
<proteinExistence type="predicted"/>
<organism evidence="1 2">
    <name type="scientific">Methanobacterium alkalithermotolerans</name>
    <dbReference type="NCBI Taxonomy" id="2731220"/>
    <lineage>
        <taxon>Archaea</taxon>
        <taxon>Methanobacteriati</taxon>
        <taxon>Methanobacteriota</taxon>
        <taxon>Methanomada group</taxon>
        <taxon>Methanobacteria</taxon>
        <taxon>Methanobacteriales</taxon>
        <taxon>Methanobacteriaceae</taxon>
        <taxon>Methanobacterium</taxon>
    </lineage>
</organism>
<evidence type="ECO:0000313" key="1">
    <source>
        <dbReference type="EMBL" id="QUH24207.1"/>
    </source>
</evidence>
<evidence type="ECO:0000313" key="2">
    <source>
        <dbReference type="Proteomes" id="UP000681041"/>
    </source>
</evidence>
<dbReference type="KEGG" id="meme:HYG87_10785"/>